<feature type="coiled-coil region" evidence="10">
    <location>
        <begin position="305"/>
        <end position="339"/>
    </location>
</feature>
<dbReference type="HOGENOM" id="CLU_050084_0_0_1"/>
<evidence type="ECO:0000256" key="6">
    <source>
        <dbReference type="ARBA" id="ARBA00023175"/>
    </source>
</evidence>
<evidence type="ECO:0000259" key="11">
    <source>
        <dbReference type="PROSITE" id="PS50067"/>
    </source>
</evidence>
<feature type="domain" description="Kinesin motor" evidence="11">
    <location>
        <begin position="10"/>
        <end position="457"/>
    </location>
</feature>
<evidence type="ECO:0000256" key="9">
    <source>
        <dbReference type="RuleBase" id="RU000394"/>
    </source>
</evidence>
<evidence type="ECO:0000256" key="3">
    <source>
        <dbReference type="ARBA" id="ARBA00022701"/>
    </source>
</evidence>
<accession>A0A0D2B6Q2</accession>
<keyword evidence="13" id="KW-1185">Reference proteome</keyword>
<feature type="binding site" evidence="8">
    <location>
        <begin position="100"/>
        <end position="107"/>
    </location>
    <ligand>
        <name>ATP</name>
        <dbReference type="ChEBI" id="CHEBI:30616"/>
    </ligand>
</feature>
<dbReference type="SUPFAM" id="SSF52540">
    <property type="entry name" value="P-loop containing nucleoside triphosphate hydrolases"/>
    <property type="match status" value="1"/>
</dbReference>
<dbReference type="GO" id="GO:0005874">
    <property type="term" value="C:microtubule"/>
    <property type="evidence" value="ECO:0007669"/>
    <property type="project" value="UniProtKB-KW"/>
</dbReference>
<keyword evidence="10" id="KW-0175">Coiled coil</keyword>
<keyword evidence="3 9" id="KW-0493">Microtubule</keyword>
<comment type="subcellular location">
    <subcellularLocation>
        <location evidence="1">Cytoplasm</location>
        <location evidence="1">Cytoskeleton</location>
    </subcellularLocation>
</comment>
<dbReference type="GeneID" id="27334415"/>
<dbReference type="GO" id="GO:0007019">
    <property type="term" value="P:microtubule depolymerization"/>
    <property type="evidence" value="ECO:0007669"/>
    <property type="project" value="TreeGrafter"/>
</dbReference>
<reference evidence="12 13" key="1">
    <citation type="submission" date="2015-01" db="EMBL/GenBank/DDBJ databases">
        <title>The Genome Sequence of Exophiala spinifera CBS89968.</title>
        <authorList>
            <consortium name="The Broad Institute Genomics Platform"/>
            <person name="Cuomo C."/>
            <person name="de Hoog S."/>
            <person name="Gorbushina A."/>
            <person name="Stielow B."/>
            <person name="Teixiera M."/>
            <person name="Abouelleil A."/>
            <person name="Chapman S.B."/>
            <person name="Priest M."/>
            <person name="Young S.K."/>
            <person name="Wortman J."/>
            <person name="Nusbaum C."/>
            <person name="Birren B."/>
        </authorList>
    </citation>
    <scope>NUCLEOTIDE SEQUENCE [LARGE SCALE GENOMIC DNA]</scope>
    <source>
        <strain evidence="12 13">CBS 89968</strain>
    </source>
</reference>
<dbReference type="InterPro" id="IPR036961">
    <property type="entry name" value="Kinesin_motor_dom_sf"/>
</dbReference>
<evidence type="ECO:0000313" key="13">
    <source>
        <dbReference type="Proteomes" id="UP000053328"/>
    </source>
</evidence>
<dbReference type="EMBL" id="KN847496">
    <property type="protein sequence ID" value="KIW14548.1"/>
    <property type="molecule type" value="Genomic_DNA"/>
</dbReference>
<dbReference type="GO" id="GO:0003777">
    <property type="term" value="F:microtubule motor activity"/>
    <property type="evidence" value="ECO:0007669"/>
    <property type="project" value="InterPro"/>
</dbReference>
<dbReference type="STRING" id="91928.A0A0D2B6Q2"/>
<evidence type="ECO:0000256" key="2">
    <source>
        <dbReference type="ARBA" id="ARBA00022490"/>
    </source>
</evidence>
<comment type="similarity">
    <text evidence="8 9">Belongs to the TRAFAC class myosin-kinesin ATPase superfamily. Kinesin family.</text>
</comment>
<evidence type="ECO:0000256" key="5">
    <source>
        <dbReference type="ARBA" id="ARBA00022840"/>
    </source>
</evidence>
<evidence type="ECO:0000256" key="8">
    <source>
        <dbReference type="PROSITE-ProRule" id="PRU00283"/>
    </source>
</evidence>
<dbReference type="Pfam" id="PF00225">
    <property type="entry name" value="Kinesin"/>
    <property type="match status" value="2"/>
</dbReference>
<evidence type="ECO:0000313" key="12">
    <source>
        <dbReference type="EMBL" id="KIW14548.1"/>
    </source>
</evidence>
<protein>
    <recommendedName>
        <fullName evidence="9">Kinesin-like protein</fullName>
    </recommendedName>
</protein>
<keyword evidence="6 8" id="KW-0505">Motor protein</keyword>
<evidence type="ECO:0000256" key="10">
    <source>
        <dbReference type="SAM" id="Coils"/>
    </source>
</evidence>
<evidence type="ECO:0000256" key="1">
    <source>
        <dbReference type="ARBA" id="ARBA00004245"/>
    </source>
</evidence>
<dbReference type="PRINTS" id="PR00380">
    <property type="entry name" value="KINESINHEAVY"/>
</dbReference>
<evidence type="ECO:0000256" key="4">
    <source>
        <dbReference type="ARBA" id="ARBA00022741"/>
    </source>
</evidence>
<dbReference type="PANTHER" id="PTHR47971">
    <property type="entry name" value="KINESIN-RELATED PROTEIN 6"/>
    <property type="match status" value="1"/>
</dbReference>
<keyword evidence="4 8" id="KW-0547">Nucleotide-binding</keyword>
<dbReference type="PANTHER" id="PTHR47971:SF8">
    <property type="entry name" value="KINESIN-LIKE PROTEIN"/>
    <property type="match status" value="1"/>
</dbReference>
<dbReference type="InterPro" id="IPR027417">
    <property type="entry name" value="P-loop_NTPase"/>
</dbReference>
<dbReference type="VEuPathDB" id="FungiDB:PV08_07332"/>
<sequence>MASQQRPSLYFKVYVRWRPTSEGESSAPEMERSVSQQGAKQCITLSSQLSSNRCRTWKSGASFAQVFPANATNSGVFTDVVTPMFPQVMDGGTCNIFAYGHSGSGKTHTIIGYDYEDDQQLGLCLSAAHNLFHVIEKINVEIHMNRNDRQANKELLGVAVRLYEVRGKCAYDLLNKGMECHVREGADGRTYIRGQTEVLENGKVRVRPVIARPCWSFAELRTVFLARLGMRKTGSSSIHDDSSRTHAVLELEIINKASLELRNAVIERESELVPVGKRATDIYLEEHKKTLIRTPEGKLVPDPEIPLNQERIDAAEAEKTEYENRLKAAEDAVAEYFEARQYPCLGGKFVFVDLAGSEYFDRGNDVSVAAPKQTLLERQQGRQINTDLFALKEVIRARALGQARTPFRSSPLTMILRSHFLVTNKAQSAMILTVSPSELQFAATLNTLKYGNLVAVAGENMQK</sequence>
<dbReference type="Gene3D" id="3.40.850.10">
    <property type="entry name" value="Kinesin motor domain"/>
    <property type="match status" value="1"/>
</dbReference>
<organism evidence="12 13">
    <name type="scientific">Exophiala spinifera</name>
    <dbReference type="NCBI Taxonomy" id="91928"/>
    <lineage>
        <taxon>Eukaryota</taxon>
        <taxon>Fungi</taxon>
        <taxon>Dikarya</taxon>
        <taxon>Ascomycota</taxon>
        <taxon>Pezizomycotina</taxon>
        <taxon>Eurotiomycetes</taxon>
        <taxon>Chaetothyriomycetidae</taxon>
        <taxon>Chaetothyriales</taxon>
        <taxon>Herpotrichiellaceae</taxon>
        <taxon>Exophiala</taxon>
    </lineage>
</organism>
<dbReference type="SMART" id="SM00129">
    <property type="entry name" value="KISc"/>
    <property type="match status" value="1"/>
</dbReference>
<dbReference type="InterPro" id="IPR001752">
    <property type="entry name" value="Kinesin_motor_dom"/>
</dbReference>
<dbReference type="GO" id="GO:0005524">
    <property type="term" value="F:ATP binding"/>
    <property type="evidence" value="ECO:0007669"/>
    <property type="project" value="UniProtKB-UniRule"/>
</dbReference>
<dbReference type="Proteomes" id="UP000053328">
    <property type="component" value="Unassembled WGS sequence"/>
</dbReference>
<dbReference type="InterPro" id="IPR019821">
    <property type="entry name" value="Kinesin_motor_CS"/>
</dbReference>
<gene>
    <name evidence="12" type="ORF">PV08_07332</name>
</gene>
<dbReference type="InterPro" id="IPR027640">
    <property type="entry name" value="Kinesin-like_fam"/>
</dbReference>
<dbReference type="RefSeq" id="XP_016234764.1">
    <property type="nucleotide sequence ID" value="XM_016381662.1"/>
</dbReference>
<dbReference type="GO" id="GO:0007018">
    <property type="term" value="P:microtubule-based movement"/>
    <property type="evidence" value="ECO:0007669"/>
    <property type="project" value="InterPro"/>
</dbReference>
<keyword evidence="5 8" id="KW-0067">ATP-binding</keyword>
<dbReference type="OrthoDB" id="3176171at2759"/>
<evidence type="ECO:0000256" key="7">
    <source>
        <dbReference type="ARBA" id="ARBA00023212"/>
    </source>
</evidence>
<name>A0A0D2B6Q2_9EURO</name>
<dbReference type="GO" id="GO:0008017">
    <property type="term" value="F:microtubule binding"/>
    <property type="evidence" value="ECO:0007669"/>
    <property type="project" value="InterPro"/>
</dbReference>
<keyword evidence="7" id="KW-0206">Cytoskeleton</keyword>
<dbReference type="PROSITE" id="PS00411">
    <property type="entry name" value="KINESIN_MOTOR_1"/>
    <property type="match status" value="1"/>
</dbReference>
<dbReference type="PROSITE" id="PS50067">
    <property type="entry name" value="KINESIN_MOTOR_2"/>
    <property type="match status" value="1"/>
</dbReference>
<keyword evidence="2" id="KW-0963">Cytoplasm</keyword>
<dbReference type="AlphaFoldDB" id="A0A0D2B6Q2"/>
<proteinExistence type="inferred from homology"/>